<keyword evidence="1" id="KW-0472">Membrane</keyword>
<feature type="transmembrane region" description="Helical" evidence="1">
    <location>
        <begin position="122"/>
        <end position="153"/>
    </location>
</feature>
<name>A0A7S7SJE4_PALFE</name>
<feature type="transmembrane region" description="Helical" evidence="1">
    <location>
        <begin position="81"/>
        <end position="102"/>
    </location>
</feature>
<gene>
    <name evidence="2" type="ORF">IRI77_30925</name>
</gene>
<dbReference type="RefSeq" id="WP_194448813.1">
    <property type="nucleotide sequence ID" value="NZ_CP063849.1"/>
</dbReference>
<dbReference type="EMBL" id="CP063849">
    <property type="protein sequence ID" value="QOY87144.1"/>
    <property type="molecule type" value="Genomic_DNA"/>
</dbReference>
<feature type="transmembrane region" description="Helical" evidence="1">
    <location>
        <begin position="52"/>
        <end position="69"/>
    </location>
</feature>
<evidence type="ECO:0000313" key="3">
    <source>
        <dbReference type="Proteomes" id="UP000593892"/>
    </source>
</evidence>
<feature type="transmembrane region" description="Helical" evidence="1">
    <location>
        <begin position="208"/>
        <end position="228"/>
    </location>
</feature>
<evidence type="ECO:0000256" key="1">
    <source>
        <dbReference type="SAM" id="Phobius"/>
    </source>
</evidence>
<sequence>MSSHLYNAWLGTEILAGRADGLELASPTTNVLFDRILLQLTLMGGSSLAEHLSVPLAVLILFWGAVAWIRSASGSSEWTFLPCVAMLAYGWAFHNGLFNFYLSSGLAFWALALAWNPKPPKLAAAAALLAVAYVAHAIPVAWCCGVLAYVWIARRLPERYALWLPAAAIVAVLAGRVLIDLRYKTLSTFHQILEMSAIDQVWVFGPKYIAPATVLGMLWGFLLLRLLYTWPMKKFLGNVLVQLCAVMSIAILVAPTRVELGGYRMALSFITERMTLPFAVLICVMLSQVPPLKWQKIGLAAVAVLQFSFLYVDTRALNWWEDQVAAAVRPLPQGTRVVCSLHDWTSRTILWSHPLERPCIGHCYSYQNYEPGSLAFQVQAKAPNRIVMHDPVDTAYAGRGDYAVKSRDLPLYQVMPCPDGRLCAKPMVEGERIVASTLSMLPALW</sequence>
<reference evidence="2 3" key="1">
    <citation type="submission" date="2020-10" db="EMBL/GenBank/DDBJ databases">
        <title>Complete genome sequence of Paludibaculum fermentans P105T, a facultatively anaerobic acidobacterium capable of dissimilatory Fe(III) reduction.</title>
        <authorList>
            <person name="Dedysh S.N."/>
            <person name="Beletsky A.V."/>
            <person name="Kulichevskaya I.S."/>
            <person name="Mardanov A.V."/>
            <person name="Ravin N.V."/>
        </authorList>
    </citation>
    <scope>NUCLEOTIDE SEQUENCE [LARGE SCALE GENOMIC DNA]</scope>
    <source>
        <strain evidence="2 3">P105</strain>
    </source>
</reference>
<proteinExistence type="predicted"/>
<feature type="transmembrane region" description="Helical" evidence="1">
    <location>
        <begin position="160"/>
        <end position="179"/>
    </location>
</feature>
<organism evidence="2 3">
    <name type="scientific">Paludibaculum fermentans</name>
    <dbReference type="NCBI Taxonomy" id="1473598"/>
    <lineage>
        <taxon>Bacteria</taxon>
        <taxon>Pseudomonadati</taxon>
        <taxon>Acidobacteriota</taxon>
        <taxon>Terriglobia</taxon>
        <taxon>Bryobacterales</taxon>
        <taxon>Bryobacteraceae</taxon>
        <taxon>Paludibaculum</taxon>
    </lineage>
</organism>
<evidence type="ECO:0008006" key="4">
    <source>
        <dbReference type="Google" id="ProtNLM"/>
    </source>
</evidence>
<keyword evidence="1" id="KW-0812">Transmembrane</keyword>
<keyword evidence="1" id="KW-1133">Transmembrane helix</keyword>
<dbReference type="KEGG" id="pfer:IRI77_30925"/>
<dbReference type="AlphaFoldDB" id="A0A7S7SJE4"/>
<keyword evidence="3" id="KW-1185">Reference proteome</keyword>
<evidence type="ECO:0000313" key="2">
    <source>
        <dbReference type="EMBL" id="QOY87144.1"/>
    </source>
</evidence>
<protein>
    <recommendedName>
        <fullName evidence="4">Glycosyltransferase RgtA/B/C/D-like domain-containing protein</fullName>
    </recommendedName>
</protein>
<dbReference type="Proteomes" id="UP000593892">
    <property type="component" value="Chromosome"/>
</dbReference>
<accession>A0A7S7SJE4</accession>
<feature type="transmembrane region" description="Helical" evidence="1">
    <location>
        <begin position="235"/>
        <end position="254"/>
    </location>
</feature>